<dbReference type="EMBL" id="MU273488">
    <property type="protein sequence ID" value="KAI0035228.1"/>
    <property type="molecule type" value="Genomic_DNA"/>
</dbReference>
<name>A0ACB8QUN8_9AGAM</name>
<comment type="caution">
    <text evidence="1">The sequence shown here is derived from an EMBL/GenBank/DDBJ whole genome shotgun (WGS) entry which is preliminary data.</text>
</comment>
<reference evidence="1" key="2">
    <citation type="journal article" date="2022" name="New Phytol.">
        <title>Evolutionary transition to the ectomycorrhizal habit in the genomes of a hyperdiverse lineage of mushroom-forming fungi.</title>
        <authorList>
            <person name="Looney B."/>
            <person name="Miyauchi S."/>
            <person name="Morin E."/>
            <person name="Drula E."/>
            <person name="Courty P.E."/>
            <person name="Kohler A."/>
            <person name="Kuo A."/>
            <person name="LaButti K."/>
            <person name="Pangilinan J."/>
            <person name="Lipzen A."/>
            <person name="Riley R."/>
            <person name="Andreopoulos W."/>
            <person name="He G."/>
            <person name="Johnson J."/>
            <person name="Nolan M."/>
            <person name="Tritt A."/>
            <person name="Barry K.W."/>
            <person name="Grigoriev I.V."/>
            <person name="Nagy L.G."/>
            <person name="Hibbett D."/>
            <person name="Henrissat B."/>
            <person name="Matheny P.B."/>
            <person name="Labbe J."/>
            <person name="Martin F.M."/>
        </authorList>
    </citation>
    <scope>NUCLEOTIDE SEQUENCE</scope>
    <source>
        <strain evidence="1">EC-137</strain>
    </source>
</reference>
<sequence>MMPIVAPRATLSQDDILLIVGLIDDINRTILPKVFETLFFGILTLLVGICIYVLMQRVLLATILIMYIVSLIEWAIDVQLLLYDLQLSPEILATGNVDAKLPGNTAAIEGVDAVASGINIILGDMVILWRACVVYGYRKAFLVPSAMLGTMVFVNWLLATVNGVRTLVLGYAPIGNAVAITVLAYSSSLLLNVWVTSTIVIMAWRHRRRIRAYVQAPRKTTVLERIIALLVESSAVYTLLWIIYMGTTLGNLESGGGIGDCMAMLIPMYPVLVIILVALQKSPGDHQLADAAVGSDPTTVEGQRRMLANLGRSGSQGHSGSVFIIGNDFHSADLAAVDVKVEKGIRI</sequence>
<reference evidence="1" key="1">
    <citation type="submission" date="2021-02" db="EMBL/GenBank/DDBJ databases">
        <authorList>
            <consortium name="DOE Joint Genome Institute"/>
            <person name="Ahrendt S."/>
            <person name="Looney B.P."/>
            <person name="Miyauchi S."/>
            <person name="Morin E."/>
            <person name="Drula E."/>
            <person name="Courty P.E."/>
            <person name="Chicoki N."/>
            <person name="Fauchery L."/>
            <person name="Kohler A."/>
            <person name="Kuo A."/>
            <person name="Labutti K."/>
            <person name="Pangilinan J."/>
            <person name="Lipzen A."/>
            <person name="Riley R."/>
            <person name="Andreopoulos W."/>
            <person name="He G."/>
            <person name="Johnson J."/>
            <person name="Barry K.W."/>
            <person name="Grigoriev I.V."/>
            <person name="Nagy L."/>
            <person name="Hibbett D."/>
            <person name="Henrissat B."/>
            <person name="Matheny P.B."/>
            <person name="Labbe J."/>
            <person name="Martin F."/>
        </authorList>
    </citation>
    <scope>NUCLEOTIDE SEQUENCE</scope>
    <source>
        <strain evidence="1">EC-137</strain>
    </source>
</reference>
<protein>
    <submittedName>
        <fullName evidence="1">Uncharacterized protein</fullName>
    </submittedName>
</protein>
<dbReference type="Proteomes" id="UP000814128">
    <property type="component" value="Unassembled WGS sequence"/>
</dbReference>
<keyword evidence="2" id="KW-1185">Reference proteome</keyword>
<evidence type="ECO:0000313" key="1">
    <source>
        <dbReference type="EMBL" id="KAI0035228.1"/>
    </source>
</evidence>
<evidence type="ECO:0000313" key="2">
    <source>
        <dbReference type="Proteomes" id="UP000814128"/>
    </source>
</evidence>
<proteinExistence type="predicted"/>
<accession>A0ACB8QUN8</accession>
<gene>
    <name evidence="1" type="ORF">K488DRAFT_83307</name>
</gene>
<organism evidence="1 2">
    <name type="scientific">Vararia minispora EC-137</name>
    <dbReference type="NCBI Taxonomy" id="1314806"/>
    <lineage>
        <taxon>Eukaryota</taxon>
        <taxon>Fungi</taxon>
        <taxon>Dikarya</taxon>
        <taxon>Basidiomycota</taxon>
        <taxon>Agaricomycotina</taxon>
        <taxon>Agaricomycetes</taxon>
        <taxon>Russulales</taxon>
        <taxon>Lachnocladiaceae</taxon>
        <taxon>Vararia</taxon>
    </lineage>
</organism>